<dbReference type="RefSeq" id="XP_001357428.3">
    <property type="nucleotide sequence ID" value="XM_001357392.4"/>
</dbReference>
<dbReference type="AlphaFoldDB" id="A0A6I8ULH4"/>
<evidence type="ECO:0008006" key="4">
    <source>
        <dbReference type="Google" id="ProtNLM"/>
    </source>
</evidence>
<name>A0A6I8ULH4_DROPS</name>
<dbReference type="PANTHER" id="PTHR20987:SF0">
    <property type="entry name" value="CHITIN-BINDING TYPE-2 DOMAIN-CONTAINING PROTEIN-RELATED"/>
    <property type="match status" value="1"/>
</dbReference>
<organism evidence="2 3">
    <name type="scientific">Drosophila pseudoobscura pseudoobscura</name>
    <name type="common">Fruit fly</name>
    <dbReference type="NCBI Taxonomy" id="46245"/>
    <lineage>
        <taxon>Eukaryota</taxon>
        <taxon>Metazoa</taxon>
        <taxon>Ecdysozoa</taxon>
        <taxon>Arthropoda</taxon>
        <taxon>Hexapoda</taxon>
        <taxon>Insecta</taxon>
        <taxon>Pterygota</taxon>
        <taxon>Neoptera</taxon>
        <taxon>Endopterygota</taxon>
        <taxon>Diptera</taxon>
        <taxon>Brachycera</taxon>
        <taxon>Muscomorpha</taxon>
        <taxon>Ephydroidea</taxon>
        <taxon>Drosophilidae</taxon>
        <taxon>Drosophila</taxon>
        <taxon>Sophophora</taxon>
    </lineage>
</organism>
<dbReference type="InParanoid" id="A0A6I8ULH4"/>
<gene>
    <name evidence="3" type="primary">LOC4818169</name>
</gene>
<reference evidence="3" key="1">
    <citation type="submission" date="2025-08" db="UniProtKB">
        <authorList>
            <consortium name="RefSeq"/>
        </authorList>
    </citation>
    <scope>IDENTIFICATION</scope>
    <source>
        <strain evidence="3">MV-25-SWS-2005</strain>
        <tissue evidence="3">Whole body</tissue>
    </source>
</reference>
<feature type="chain" id="PRO_5026066641" description="Chitin-binding type-2 domain-containing protein" evidence="1">
    <location>
        <begin position="20"/>
        <end position="89"/>
    </location>
</feature>
<keyword evidence="2" id="KW-1185">Reference proteome</keyword>
<dbReference type="Proteomes" id="UP000001819">
    <property type="component" value="Chromosome 4"/>
</dbReference>
<protein>
    <recommendedName>
        <fullName evidence="4">Chitin-binding type-2 domain-containing protein</fullName>
    </recommendedName>
</protein>
<dbReference type="KEGG" id="dpo:4818169"/>
<evidence type="ECO:0000256" key="1">
    <source>
        <dbReference type="SAM" id="SignalP"/>
    </source>
</evidence>
<sequence>MKSALVFLCLALFVGVSYGASICNPDGDGKPDCAGRAGLVTRDFWDPTHYWVCDSSGNAVLEQCQLQGFDPKTGGCVDWSVWQWYAPCP</sequence>
<dbReference type="SUPFAM" id="SSF57625">
    <property type="entry name" value="Invertebrate chitin-binding proteins"/>
    <property type="match status" value="1"/>
</dbReference>
<dbReference type="PANTHER" id="PTHR20987">
    <property type="entry name" value="CHITIN-BINDING TYPE-2 DOMAIN-CONTAINING PROTEIN-RELATED"/>
    <property type="match status" value="1"/>
</dbReference>
<proteinExistence type="predicted"/>
<dbReference type="FunCoup" id="A0A6I8ULH4">
    <property type="interactions" value="28"/>
</dbReference>
<keyword evidence="1" id="KW-0732">Signal</keyword>
<evidence type="ECO:0000313" key="3">
    <source>
        <dbReference type="RefSeq" id="XP_001357428.3"/>
    </source>
</evidence>
<accession>A0A6I8ULH4</accession>
<dbReference type="InterPro" id="IPR036508">
    <property type="entry name" value="Chitin-bd_dom_sf"/>
</dbReference>
<evidence type="ECO:0000313" key="2">
    <source>
        <dbReference type="Proteomes" id="UP000001819"/>
    </source>
</evidence>
<dbReference type="GO" id="GO:0008061">
    <property type="term" value="F:chitin binding"/>
    <property type="evidence" value="ECO:0007669"/>
    <property type="project" value="InterPro"/>
</dbReference>
<feature type="signal peptide" evidence="1">
    <location>
        <begin position="1"/>
        <end position="19"/>
    </location>
</feature>